<comment type="similarity">
    <text evidence="1">Belongs to the PI3/PI4-kinase family.</text>
</comment>
<dbReference type="PROSITE" id="PS51190">
    <property type="entry name" value="FATC"/>
    <property type="match status" value="1"/>
</dbReference>
<dbReference type="GO" id="GO:0044877">
    <property type="term" value="F:protein-containing complex binding"/>
    <property type="evidence" value="ECO:0007669"/>
    <property type="project" value="InterPro"/>
</dbReference>
<dbReference type="SMART" id="SM01345">
    <property type="entry name" value="Rapamycin_bind"/>
    <property type="match status" value="1"/>
</dbReference>
<gene>
    <name evidence="14" type="ORF">KP509_10G049100</name>
</gene>
<evidence type="ECO:0000256" key="7">
    <source>
        <dbReference type="ARBA" id="ARBA00022777"/>
    </source>
</evidence>
<dbReference type="Pfam" id="PF02259">
    <property type="entry name" value="FAT"/>
    <property type="match status" value="1"/>
</dbReference>
<evidence type="ECO:0000256" key="10">
    <source>
        <dbReference type="ARBA" id="ARBA00048679"/>
    </source>
</evidence>
<dbReference type="GO" id="GO:0031931">
    <property type="term" value="C:TORC1 complex"/>
    <property type="evidence" value="ECO:0007669"/>
    <property type="project" value="TreeGrafter"/>
</dbReference>
<keyword evidence="8" id="KW-0067">ATP-binding</keyword>
<dbReference type="PROSITE" id="PS51189">
    <property type="entry name" value="FAT"/>
    <property type="match status" value="1"/>
</dbReference>
<evidence type="ECO:0000256" key="6">
    <source>
        <dbReference type="ARBA" id="ARBA00022741"/>
    </source>
</evidence>
<evidence type="ECO:0000256" key="5">
    <source>
        <dbReference type="ARBA" id="ARBA00022737"/>
    </source>
</evidence>
<dbReference type="Pfam" id="PF00454">
    <property type="entry name" value="PI3_PI4_kinase"/>
    <property type="match status" value="1"/>
</dbReference>
<dbReference type="CDD" id="cd05169">
    <property type="entry name" value="PIKKc_TOR"/>
    <property type="match status" value="1"/>
</dbReference>
<sequence length="1072" mass="121039">MRCLAELARWDELNDLCKEFWTRAEPGARLEMAPMAANAAWNMGDWEMMAEYVSRLDDGDEWKLRNLNSSNPEGSSDGPFFKAVLSIRRGKYDEARVYIERARRCVATDLSALVLESYDRAYSNMVRVQQLSELEEVIDYSLIVATTNASDSRAALIRKMWHDRIRGTKRNVEVWHALLAVRALVLPPKEDVDTWLNFASLCRKNGRINQSRVTLENLMTPTAESIALQRPSILPQVMYAYLKYLWFTGKDHKHGMDQTRVGAFKGLQELASELDRAQTIEDTAWASRTYGGSMLAWGTSDDDETIPLLARVYLRLGSWHWLLEPDLEESSVQGILHALQRATTYAPKWAKAWHKWALFNTAVVTNYIMGGHPGVVHGYVEAAVKGYFFSIAYASTSKGGDDSLQDILRLLTLWFSYGASNEVRIALEEGFKFVNIDTWLVVLPQIIARIHSNIPAVRELIQSLLIRIGSGHPQALMYPLLVACKSISSLRRTAAEQVVNQVRQHSPLLVEQAQLVSKELIRVAILWHEQWHEGLEEASRLYFGEHNVEGMLQVLMPLHKLLKKEGPSTIQENNFVQNYGRELEEAYECCTKYRKTGKEAELNQAWDLYYHVFKRINKQLPSLTTLELQNVSPALLNARDLVLAVPGTYRAGAPVITITGFAPQLIVIASKQRPRKCTIHGSDGEDHAFLLKGHEDLRQDERVMQLFGLVNTLLANSPHTAEKDLSIRRYAVIPLSPNSGLIGWVPNCDTLHHLIREYREAKKFAVNTEHRLMLGFAPDYDNLTLIAKIEVFQHALNETAGDDLAKVLWLKSRTSEVWLSRRTNYTRSLAVMSMVGYLLGLGDRHPSNLMLHRVSGKILHIDFGDCFEASMNREKFPEKVPFRLTRMLVKAMEVSGIEGNFRSTCENVMQVLRANKDSVMAMMEAFVHDPLINWRLFNMNEVPHVGSLATNRGLAGDGYGGSSEIHSPPQRGFSKREFFQAAGHANDANDVLNERAVAVMTRMKNKLTGRDFTPTSSFGTAATAAMLDRSGLGGDHDSESGLSIPVQVQKLIDQAVSHENLCQSYVGWCPFW</sequence>
<dbReference type="Pfam" id="PF23593">
    <property type="entry name" value="HEAT_ATR"/>
    <property type="match status" value="1"/>
</dbReference>
<dbReference type="FunFam" id="1.10.1070.11:FF:000017">
    <property type="entry name" value="Serine/threonine-protein kinase TOR"/>
    <property type="match status" value="1"/>
</dbReference>
<keyword evidence="4" id="KW-0808">Transferase</keyword>
<feature type="domain" description="FATC" evidence="13">
    <location>
        <begin position="1040"/>
        <end position="1072"/>
    </location>
</feature>
<name>A0A8T2TVQ8_CERRI</name>
<dbReference type="InterPro" id="IPR009076">
    <property type="entry name" value="FRB_dom"/>
</dbReference>
<dbReference type="PROSITE" id="PS50290">
    <property type="entry name" value="PI3_4_KINASE_3"/>
    <property type="match status" value="1"/>
</dbReference>
<keyword evidence="6" id="KW-0547">Nucleotide-binding</keyword>
<feature type="domain" description="PI3K/PI4K catalytic" evidence="11">
    <location>
        <begin position="661"/>
        <end position="974"/>
    </location>
</feature>
<dbReference type="InterPro" id="IPR036738">
    <property type="entry name" value="FRB_sf"/>
</dbReference>
<evidence type="ECO:0000259" key="12">
    <source>
        <dbReference type="PROSITE" id="PS51189"/>
    </source>
</evidence>
<dbReference type="GO" id="GO:0005524">
    <property type="term" value="F:ATP binding"/>
    <property type="evidence" value="ECO:0007669"/>
    <property type="project" value="UniProtKB-KW"/>
</dbReference>
<dbReference type="InterPro" id="IPR003152">
    <property type="entry name" value="FATC_dom"/>
</dbReference>
<dbReference type="GO" id="GO:0004674">
    <property type="term" value="F:protein serine/threonine kinase activity"/>
    <property type="evidence" value="ECO:0007669"/>
    <property type="project" value="UniProtKB-KW"/>
</dbReference>
<dbReference type="EC" id="2.7.11.1" evidence="2"/>
<evidence type="ECO:0000313" key="15">
    <source>
        <dbReference type="Proteomes" id="UP000825935"/>
    </source>
</evidence>
<dbReference type="SUPFAM" id="SSF47212">
    <property type="entry name" value="FKBP12-rapamycin-binding domain of FKBP-rapamycin-associated protein (FRAP)"/>
    <property type="match status" value="1"/>
</dbReference>
<dbReference type="GO" id="GO:0016242">
    <property type="term" value="P:negative regulation of macroautophagy"/>
    <property type="evidence" value="ECO:0007669"/>
    <property type="project" value="TreeGrafter"/>
</dbReference>
<keyword evidence="5" id="KW-0677">Repeat</keyword>
<evidence type="ECO:0000259" key="11">
    <source>
        <dbReference type="PROSITE" id="PS50290"/>
    </source>
</evidence>
<dbReference type="InterPro" id="IPR036940">
    <property type="entry name" value="PI3/4_kinase_cat_sf"/>
</dbReference>
<keyword evidence="7" id="KW-0418">Kinase</keyword>
<dbReference type="GO" id="GO:0005634">
    <property type="term" value="C:nucleus"/>
    <property type="evidence" value="ECO:0007669"/>
    <property type="project" value="TreeGrafter"/>
</dbReference>
<dbReference type="Proteomes" id="UP000825935">
    <property type="component" value="Chromosome 10"/>
</dbReference>
<dbReference type="GO" id="GO:0031932">
    <property type="term" value="C:TORC2 complex"/>
    <property type="evidence" value="ECO:0007669"/>
    <property type="project" value="TreeGrafter"/>
</dbReference>
<organism evidence="14 15">
    <name type="scientific">Ceratopteris richardii</name>
    <name type="common">Triangle waterfern</name>
    <dbReference type="NCBI Taxonomy" id="49495"/>
    <lineage>
        <taxon>Eukaryota</taxon>
        <taxon>Viridiplantae</taxon>
        <taxon>Streptophyta</taxon>
        <taxon>Embryophyta</taxon>
        <taxon>Tracheophyta</taxon>
        <taxon>Polypodiopsida</taxon>
        <taxon>Polypodiidae</taxon>
        <taxon>Polypodiales</taxon>
        <taxon>Pteridineae</taxon>
        <taxon>Pteridaceae</taxon>
        <taxon>Parkerioideae</taxon>
        <taxon>Ceratopteris</taxon>
    </lineage>
</organism>
<evidence type="ECO:0000256" key="4">
    <source>
        <dbReference type="ARBA" id="ARBA00022679"/>
    </source>
</evidence>
<dbReference type="OMA" id="PHAVIWP"/>
<dbReference type="FunFam" id="3.30.1010.10:FF:000006">
    <property type="entry name" value="Serine/threonine-protein kinase TOR"/>
    <property type="match status" value="1"/>
</dbReference>
<dbReference type="Pfam" id="PF02260">
    <property type="entry name" value="FATC"/>
    <property type="match status" value="1"/>
</dbReference>
<evidence type="ECO:0000259" key="13">
    <source>
        <dbReference type="PROSITE" id="PS51190"/>
    </source>
</evidence>
<protein>
    <recommendedName>
        <fullName evidence="2">non-specific serine/threonine protein kinase</fullName>
        <ecNumber evidence="2">2.7.11.1</ecNumber>
    </recommendedName>
</protein>
<feature type="domain" description="FAT" evidence="12">
    <location>
        <begin position="1"/>
        <end position="486"/>
    </location>
</feature>
<dbReference type="SMART" id="SM01343">
    <property type="entry name" value="FATC"/>
    <property type="match status" value="1"/>
</dbReference>
<dbReference type="GO" id="GO:0031929">
    <property type="term" value="P:TOR signaling"/>
    <property type="evidence" value="ECO:0007669"/>
    <property type="project" value="TreeGrafter"/>
</dbReference>
<proteinExistence type="inferred from homology"/>
<dbReference type="OrthoDB" id="381190at2759"/>
<dbReference type="FunFam" id="1.20.120.150:FF:000001">
    <property type="entry name" value="Serine/threonine-protein kinase TOR"/>
    <property type="match status" value="1"/>
</dbReference>
<keyword evidence="3" id="KW-0723">Serine/threonine-protein kinase</keyword>
<evidence type="ECO:0000256" key="2">
    <source>
        <dbReference type="ARBA" id="ARBA00012513"/>
    </source>
</evidence>
<dbReference type="GO" id="GO:0005737">
    <property type="term" value="C:cytoplasm"/>
    <property type="evidence" value="ECO:0007669"/>
    <property type="project" value="TreeGrafter"/>
</dbReference>
<dbReference type="Gene3D" id="1.10.1070.11">
    <property type="entry name" value="Phosphatidylinositol 3-/4-kinase, catalytic domain"/>
    <property type="match status" value="1"/>
</dbReference>
<dbReference type="SUPFAM" id="SSF56112">
    <property type="entry name" value="Protein kinase-like (PK-like)"/>
    <property type="match status" value="1"/>
</dbReference>
<dbReference type="InterPro" id="IPR026683">
    <property type="entry name" value="TOR_cat"/>
</dbReference>
<evidence type="ECO:0000256" key="8">
    <source>
        <dbReference type="ARBA" id="ARBA00022840"/>
    </source>
</evidence>
<comment type="caution">
    <text evidence="14">The sequence shown here is derived from an EMBL/GenBank/DDBJ whole genome shotgun (WGS) entry which is preliminary data.</text>
</comment>
<accession>A0A8T2TVQ8</accession>
<evidence type="ECO:0000313" key="14">
    <source>
        <dbReference type="EMBL" id="KAH7427557.1"/>
    </source>
</evidence>
<dbReference type="InterPro" id="IPR014009">
    <property type="entry name" value="PIK_FAT"/>
</dbReference>
<dbReference type="AlphaFoldDB" id="A0A8T2TVQ8"/>
<dbReference type="Gene3D" id="1.20.120.150">
    <property type="entry name" value="FKBP12-rapamycin binding domain"/>
    <property type="match status" value="1"/>
</dbReference>
<evidence type="ECO:0000256" key="1">
    <source>
        <dbReference type="ARBA" id="ARBA00011031"/>
    </source>
</evidence>
<comment type="catalytic activity">
    <reaction evidence="10">
        <text>L-seryl-[protein] + ATP = O-phospho-L-seryl-[protein] + ADP + H(+)</text>
        <dbReference type="Rhea" id="RHEA:17989"/>
        <dbReference type="Rhea" id="RHEA-COMP:9863"/>
        <dbReference type="Rhea" id="RHEA-COMP:11604"/>
        <dbReference type="ChEBI" id="CHEBI:15378"/>
        <dbReference type="ChEBI" id="CHEBI:29999"/>
        <dbReference type="ChEBI" id="CHEBI:30616"/>
        <dbReference type="ChEBI" id="CHEBI:83421"/>
        <dbReference type="ChEBI" id="CHEBI:456216"/>
        <dbReference type="EC" id="2.7.11.1"/>
    </reaction>
</comment>
<keyword evidence="15" id="KW-1185">Reference proteome</keyword>
<evidence type="ECO:0000256" key="3">
    <source>
        <dbReference type="ARBA" id="ARBA00022527"/>
    </source>
</evidence>
<dbReference type="InterPro" id="IPR000403">
    <property type="entry name" value="PI3/4_kinase_cat_dom"/>
</dbReference>
<dbReference type="PANTHER" id="PTHR11139">
    <property type="entry name" value="ATAXIA TELANGIECTASIA MUTATED ATM -RELATED"/>
    <property type="match status" value="1"/>
</dbReference>
<evidence type="ECO:0000256" key="9">
    <source>
        <dbReference type="ARBA" id="ARBA00047899"/>
    </source>
</evidence>
<dbReference type="Pfam" id="PF08771">
    <property type="entry name" value="FRB_dom"/>
    <property type="match status" value="1"/>
</dbReference>
<dbReference type="InterPro" id="IPR011009">
    <property type="entry name" value="Kinase-like_dom_sf"/>
</dbReference>
<dbReference type="EMBL" id="CM035415">
    <property type="protein sequence ID" value="KAH7427557.1"/>
    <property type="molecule type" value="Genomic_DNA"/>
</dbReference>
<dbReference type="SMART" id="SM00146">
    <property type="entry name" value="PI3Kc"/>
    <property type="match status" value="1"/>
</dbReference>
<dbReference type="InterPro" id="IPR003151">
    <property type="entry name" value="PIK-rel_kinase_FAT"/>
</dbReference>
<dbReference type="PANTHER" id="PTHR11139:SF9">
    <property type="entry name" value="SERINE_THREONINE-PROTEIN KINASE MTOR"/>
    <property type="match status" value="1"/>
</dbReference>
<dbReference type="Gene3D" id="3.30.1010.10">
    <property type="entry name" value="Phosphatidylinositol 3-kinase Catalytic Subunit, Chain A, domain 4"/>
    <property type="match status" value="1"/>
</dbReference>
<dbReference type="InterPro" id="IPR057564">
    <property type="entry name" value="HEAT_ATR"/>
</dbReference>
<reference evidence="14" key="1">
    <citation type="submission" date="2021-08" db="EMBL/GenBank/DDBJ databases">
        <title>WGS assembly of Ceratopteris richardii.</title>
        <authorList>
            <person name="Marchant D.B."/>
            <person name="Chen G."/>
            <person name="Jenkins J."/>
            <person name="Shu S."/>
            <person name="Leebens-Mack J."/>
            <person name="Grimwood J."/>
            <person name="Schmutz J."/>
            <person name="Soltis P."/>
            <person name="Soltis D."/>
            <person name="Chen Z.-H."/>
        </authorList>
    </citation>
    <scope>NUCLEOTIDE SEQUENCE</scope>
    <source>
        <strain evidence="14">Whitten #5841</strain>
        <tissue evidence="14">Leaf</tissue>
    </source>
</reference>
<dbReference type="InterPro" id="IPR018936">
    <property type="entry name" value="PI3/4_kinase_CS"/>
</dbReference>
<dbReference type="PROSITE" id="PS00915">
    <property type="entry name" value="PI3_4_KINASE_1"/>
    <property type="match status" value="1"/>
</dbReference>
<dbReference type="InterPro" id="IPR050517">
    <property type="entry name" value="DDR_Repair_Kinase"/>
</dbReference>
<comment type="catalytic activity">
    <reaction evidence="9">
        <text>L-threonyl-[protein] + ATP = O-phospho-L-threonyl-[protein] + ADP + H(+)</text>
        <dbReference type="Rhea" id="RHEA:46608"/>
        <dbReference type="Rhea" id="RHEA-COMP:11060"/>
        <dbReference type="Rhea" id="RHEA-COMP:11605"/>
        <dbReference type="ChEBI" id="CHEBI:15378"/>
        <dbReference type="ChEBI" id="CHEBI:30013"/>
        <dbReference type="ChEBI" id="CHEBI:30616"/>
        <dbReference type="ChEBI" id="CHEBI:61977"/>
        <dbReference type="ChEBI" id="CHEBI:456216"/>
        <dbReference type="EC" id="2.7.11.1"/>
    </reaction>
</comment>
<dbReference type="PROSITE" id="PS00916">
    <property type="entry name" value="PI3_4_KINASE_2"/>
    <property type="match status" value="1"/>
</dbReference>